<dbReference type="GO" id="GO:0046872">
    <property type="term" value="F:metal ion binding"/>
    <property type="evidence" value="ECO:0007669"/>
    <property type="project" value="UniProtKB-KW"/>
</dbReference>
<dbReference type="InterPro" id="IPR036412">
    <property type="entry name" value="HAD-like_sf"/>
</dbReference>
<dbReference type="AlphaFoldDB" id="A0A149W0M2"/>
<dbReference type="SUPFAM" id="SSF56784">
    <property type="entry name" value="HAD-like"/>
    <property type="match status" value="1"/>
</dbReference>
<dbReference type="RefSeq" id="WP_082783104.1">
    <property type="nucleotide sequence ID" value="NZ_CP053676.1"/>
</dbReference>
<reference evidence="5 6" key="1">
    <citation type="submission" date="2016-01" db="EMBL/GenBank/DDBJ databases">
        <title>Genome sequence of the acidophilic iron oxidising Ferrovum strain Z-31.</title>
        <authorList>
            <person name="Poehlein A."/>
            <person name="Ullrich S.R."/>
            <person name="Schloemann M."/>
            <person name="Muehling M."/>
            <person name="Daniel R."/>
        </authorList>
    </citation>
    <scope>NUCLEOTIDE SEQUENCE [LARGE SCALE GENOMIC DNA]</scope>
    <source>
        <strain evidence="5 6">Z-31</strain>
    </source>
</reference>
<dbReference type="GO" id="GO:0008967">
    <property type="term" value="F:phosphoglycolate phosphatase activity"/>
    <property type="evidence" value="ECO:0007669"/>
    <property type="project" value="UniProtKB-EC"/>
</dbReference>
<keyword evidence="4" id="KW-0119">Carbohydrate metabolism</keyword>
<dbReference type="SFLD" id="SFLDG01129">
    <property type="entry name" value="C1.5:_HAD__Beta-PGM__Phosphata"/>
    <property type="match status" value="1"/>
</dbReference>
<dbReference type="PATRIC" id="fig|1789004.3.peg.511"/>
<dbReference type="OrthoDB" id="9776368at2"/>
<organism evidence="5 6">
    <name type="scientific">Ferrovum myxofaciens</name>
    <dbReference type="NCBI Taxonomy" id="416213"/>
    <lineage>
        <taxon>Bacteria</taxon>
        <taxon>Pseudomonadati</taxon>
        <taxon>Pseudomonadota</taxon>
        <taxon>Betaproteobacteria</taxon>
        <taxon>Ferrovales</taxon>
        <taxon>Ferrovaceae</taxon>
        <taxon>Ferrovum</taxon>
    </lineage>
</organism>
<accession>A0A149W0M2</accession>
<dbReference type="InterPro" id="IPR006439">
    <property type="entry name" value="HAD-SF_hydro_IA"/>
</dbReference>
<dbReference type="SFLD" id="SFLDS00003">
    <property type="entry name" value="Haloacid_Dehalogenase"/>
    <property type="match status" value="1"/>
</dbReference>
<dbReference type="PANTHER" id="PTHR43434:SF23">
    <property type="entry name" value="PHOSPHOGLYCOLATE PHOSPHATASE"/>
    <property type="match status" value="1"/>
</dbReference>
<dbReference type="Pfam" id="PF13419">
    <property type="entry name" value="HAD_2"/>
    <property type="match status" value="1"/>
</dbReference>
<dbReference type="Proteomes" id="UP000075653">
    <property type="component" value="Unassembled WGS sequence"/>
</dbReference>
<dbReference type="InterPro" id="IPR041492">
    <property type="entry name" value="HAD_2"/>
</dbReference>
<dbReference type="PANTHER" id="PTHR43434">
    <property type="entry name" value="PHOSPHOGLYCOLATE PHOSPHATASE"/>
    <property type="match status" value="1"/>
</dbReference>
<dbReference type="GeneID" id="301708749"/>
<evidence type="ECO:0000313" key="6">
    <source>
        <dbReference type="Proteomes" id="UP000075653"/>
    </source>
</evidence>
<keyword evidence="3" id="KW-0460">Magnesium</keyword>
<dbReference type="EC" id="3.1.3.18" evidence="5"/>
<evidence type="ECO:0000256" key="1">
    <source>
        <dbReference type="ARBA" id="ARBA00022723"/>
    </source>
</evidence>
<dbReference type="STRING" id="1789004.FEMY_05120"/>
<dbReference type="PRINTS" id="PR00413">
    <property type="entry name" value="HADHALOGNASE"/>
</dbReference>
<dbReference type="GO" id="GO:0006281">
    <property type="term" value="P:DNA repair"/>
    <property type="evidence" value="ECO:0007669"/>
    <property type="project" value="TreeGrafter"/>
</dbReference>
<evidence type="ECO:0000313" key="5">
    <source>
        <dbReference type="EMBL" id="KXW58990.1"/>
    </source>
</evidence>
<protein>
    <submittedName>
        <fullName evidence="5">Phosphoglycolate phosphatase</fullName>
        <ecNumber evidence="5">3.1.3.18</ecNumber>
    </submittedName>
</protein>
<evidence type="ECO:0000256" key="3">
    <source>
        <dbReference type="ARBA" id="ARBA00022842"/>
    </source>
</evidence>
<dbReference type="InterPro" id="IPR023198">
    <property type="entry name" value="PGP-like_dom2"/>
</dbReference>
<gene>
    <name evidence="5" type="primary">gph_1</name>
    <name evidence="5" type="ORF">FEMY_05120</name>
</gene>
<dbReference type="Gene3D" id="3.40.50.1000">
    <property type="entry name" value="HAD superfamily/HAD-like"/>
    <property type="match status" value="1"/>
</dbReference>
<dbReference type="NCBIfam" id="TIGR01549">
    <property type="entry name" value="HAD-SF-IA-v1"/>
    <property type="match status" value="1"/>
</dbReference>
<keyword evidence="1" id="KW-0479">Metal-binding</keyword>
<keyword evidence="6" id="KW-1185">Reference proteome</keyword>
<dbReference type="Gene3D" id="1.10.150.240">
    <property type="entry name" value="Putative phosphatase, domain 2"/>
    <property type="match status" value="1"/>
</dbReference>
<evidence type="ECO:0000256" key="4">
    <source>
        <dbReference type="ARBA" id="ARBA00023277"/>
    </source>
</evidence>
<dbReference type="GO" id="GO:0005829">
    <property type="term" value="C:cytosol"/>
    <property type="evidence" value="ECO:0007669"/>
    <property type="project" value="TreeGrafter"/>
</dbReference>
<evidence type="ECO:0000256" key="2">
    <source>
        <dbReference type="ARBA" id="ARBA00022801"/>
    </source>
</evidence>
<dbReference type="InterPro" id="IPR050155">
    <property type="entry name" value="HAD-like_hydrolase_sf"/>
</dbReference>
<name>A0A149W0M2_9PROT</name>
<sequence length="225" mass="24591">MLSSVPLIQGVLFDLDGTLVDSAPDLGGALNELCLRYQRTPLSPAHYRLFVSQGARGLLQAGFDIQPGDLFYEELRDEFLALYEARLSRESRLFDPIPALLQALEEQHVPWGIVTNKVARFTQPLVNQLGLFPSHGCLISGDTCAHPKPWPDPLLAAARRLQLDPAHLIYVGDDERDMNAAQAAGMGGVIAGWGYLAPGSCPIDEWPACAHLQHPAEVLDLLPTH</sequence>
<keyword evidence="2 5" id="KW-0378">Hydrolase</keyword>
<proteinExistence type="predicted"/>
<comment type="caution">
    <text evidence="5">The sequence shown here is derived from an EMBL/GenBank/DDBJ whole genome shotgun (WGS) entry which is preliminary data.</text>
</comment>
<dbReference type="EMBL" id="LRRD01000007">
    <property type="protein sequence ID" value="KXW58990.1"/>
    <property type="molecule type" value="Genomic_DNA"/>
</dbReference>
<dbReference type="InterPro" id="IPR023214">
    <property type="entry name" value="HAD_sf"/>
</dbReference>